<comment type="caution">
    <text evidence="2">The sequence shown here is derived from an EMBL/GenBank/DDBJ whole genome shotgun (WGS) entry which is preliminary data.</text>
</comment>
<dbReference type="InterPro" id="IPR006680">
    <property type="entry name" value="Amidohydro-rel"/>
</dbReference>
<sequence length="253" mass="25389">MSAVAVLDFHARLGPAPGAAATLLAAMDGAGIGRAAVCAGGLVGLDQLSKLIVDGGRAEAGADNEGVHRACAGSGGRLLPFFFADPARDVRAYAAAATRFRGLELSPAVHGFRFDDPAVAALTAVAAAAGHPVYVVCLGRAGTRTADLVALARRFPAVIFVHGHCGFTGLDADGLALVAAQPNIVVETSGCFTAIARLAVARLGPGRVVFGTEFPLQDPRVELAKLAALGLGPDHLAMVAGGNAARLLGEVAA</sequence>
<reference evidence="3" key="1">
    <citation type="journal article" date="2019" name="Int. J. Syst. Evol. Microbiol.">
        <title>The Global Catalogue of Microorganisms (GCM) 10K type strain sequencing project: providing services to taxonomists for standard genome sequencing and annotation.</title>
        <authorList>
            <consortium name="The Broad Institute Genomics Platform"/>
            <consortium name="The Broad Institute Genome Sequencing Center for Infectious Disease"/>
            <person name="Wu L."/>
            <person name="Ma J."/>
        </authorList>
    </citation>
    <scope>NUCLEOTIDE SEQUENCE [LARGE SCALE GENOMIC DNA]</scope>
    <source>
        <strain evidence="3">CGMCC 4.7152</strain>
    </source>
</reference>
<dbReference type="SUPFAM" id="SSF51556">
    <property type="entry name" value="Metallo-dependent hydrolases"/>
    <property type="match status" value="1"/>
</dbReference>
<protein>
    <submittedName>
        <fullName evidence="2">Amidohydrolase family protein</fullName>
    </submittedName>
</protein>
<dbReference type="RefSeq" id="WP_380128366.1">
    <property type="nucleotide sequence ID" value="NZ_JBHSIU010000130.1"/>
</dbReference>
<dbReference type="Gene3D" id="3.20.20.140">
    <property type="entry name" value="Metal-dependent hydrolases"/>
    <property type="match status" value="1"/>
</dbReference>
<organism evidence="2 3">
    <name type="scientific">Dactylosporangium cerinum</name>
    <dbReference type="NCBI Taxonomy" id="1434730"/>
    <lineage>
        <taxon>Bacteria</taxon>
        <taxon>Bacillati</taxon>
        <taxon>Actinomycetota</taxon>
        <taxon>Actinomycetes</taxon>
        <taxon>Micromonosporales</taxon>
        <taxon>Micromonosporaceae</taxon>
        <taxon>Dactylosporangium</taxon>
    </lineage>
</organism>
<proteinExistence type="predicted"/>
<gene>
    <name evidence="2" type="ORF">ACFPIJ_59205</name>
</gene>
<evidence type="ECO:0000259" key="1">
    <source>
        <dbReference type="Pfam" id="PF04909"/>
    </source>
</evidence>
<dbReference type="InterPro" id="IPR032466">
    <property type="entry name" value="Metal_Hydrolase"/>
</dbReference>
<keyword evidence="3" id="KW-1185">Reference proteome</keyword>
<evidence type="ECO:0000313" key="2">
    <source>
        <dbReference type="EMBL" id="MFC5007726.1"/>
    </source>
</evidence>
<dbReference type="Pfam" id="PF04909">
    <property type="entry name" value="Amidohydro_2"/>
    <property type="match status" value="1"/>
</dbReference>
<name>A0ABV9WK24_9ACTN</name>
<feature type="domain" description="Amidohydrolase-related" evidence="1">
    <location>
        <begin position="60"/>
        <end position="249"/>
    </location>
</feature>
<dbReference type="Proteomes" id="UP001595912">
    <property type="component" value="Unassembled WGS sequence"/>
</dbReference>
<evidence type="ECO:0000313" key="3">
    <source>
        <dbReference type="Proteomes" id="UP001595912"/>
    </source>
</evidence>
<dbReference type="EMBL" id="JBHSIU010000130">
    <property type="protein sequence ID" value="MFC5007726.1"/>
    <property type="molecule type" value="Genomic_DNA"/>
</dbReference>
<accession>A0ABV9WK24</accession>